<keyword evidence="2" id="KW-1185">Reference proteome</keyword>
<reference evidence="1 2" key="1">
    <citation type="journal article" date="2020" name="Phytopathology">
        <title>A high-quality genome resource of Botrytis fragariae, a new and rapidly spreading fungal pathogen causing strawberry gray mold in the U.S.A.</title>
        <authorList>
            <person name="Wu Y."/>
            <person name="Saski C.A."/>
            <person name="Schnabel G."/>
            <person name="Xiao S."/>
            <person name="Hu M."/>
        </authorList>
    </citation>
    <scope>NUCLEOTIDE SEQUENCE [LARGE SCALE GENOMIC DNA]</scope>
    <source>
        <strain evidence="1 2">BVB16</strain>
    </source>
</reference>
<name>A0A8H6AQC0_9HELO</name>
<dbReference type="GeneID" id="59262134"/>
<evidence type="ECO:0000313" key="1">
    <source>
        <dbReference type="EMBL" id="KAF5871558.1"/>
    </source>
</evidence>
<dbReference type="AlphaFoldDB" id="A0A8H6AQC0"/>
<proteinExistence type="predicted"/>
<dbReference type="Proteomes" id="UP000531561">
    <property type="component" value="Unassembled WGS sequence"/>
</dbReference>
<protein>
    <submittedName>
        <fullName evidence="1">Uncharacterized protein</fullName>
    </submittedName>
</protein>
<evidence type="ECO:0000313" key="2">
    <source>
        <dbReference type="Proteomes" id="UP000531561"/>
    </source>
</evidence>
<organism evidence="1 2">
    <name type="scientific">Botrytis fragariae</name>
    <dbReference type="NCBI Taxonomy" id="1964551"/>
    <lineage>
        <taxon>Eukaryota</taxon>
        <taxon>Fungi</taxon>
        <taxon>Dikarya</taxon>
        <taxon>Ascomycota</taxon>
        <taxon>Pezizomycotina</taxon>
        <taxon>Leotiomycetes</taxon>
        <taxon>Helotiales</taxon>
        <taxon>Sclerotiniaceae</taxon>
        <taxon>Botrytis</taxon>
    </lineage>
</organism>
<sequence length="154" mass="17460">MEVFLQNQRINTVQLKVAREWLEYSKRAVVEAHVSPNRKKNAIKNEEVGKIPNLCLHLQPYVIAKAMPKGCQITIEPQTDGYEYCWVMSRNGSECKKLSNTFENKKNQFSEIPIHWKKQNGALAIRAPPVKSSSKLSFAIPFGIRSVNDAISSS</sequence>
<gene>
    <name evidence="1" type="ORF">Bfra_008077</name>
</gene>
<dbReference type="EMBL" id="JABFCT010000012">
    <property type="protein sequence ID" value="KAF5871558.1"/>
    <property type="molecule type" value="Genomic_DNA"/>
</dbReference>
<accession>A0A8H6AQC0</accession>
<dbReference type="OrthoDB" id="3525976at2759"/>
<dbReference type="RefSeq" id="XP_037190505.1">
    <property type="nucleotide sequence ID" value="XM_037338442.1"/>
</dbReference>
<comment type="caution">
    <text evidence="1">The sequence shown here is derived from an EMBL/GenBank/DDBJ whole genome shotgun (WGS) entry which is preliminary data.</text>
</comment>